<name>A0A0D9XBK7_9ORYZ</name>
<dbReference type="PANTHER" id="PTHR33207">
    <property type="entry name" value="F-BOX DOMAIN CONTAINING PROTEIN-RELATED"/>
    <property type="match status" value="1"/>
</dbReference>
<reference evidence="1 2" key="1">
    <citation type="submission" date="2012-08" db="EMBL/GenBank/DDBJ databases">
        <title>Oryza genome evolution.</title>
        <authorList>
            <person name="Wing R.A."/>
        </authorList>
    </citation>
    <scope>NUCLEOTIDE SEQUENCE</scope>
</reference>
<keyword evidence="2" id="KW-1185">Reference proteome</keyword>
<reference evidence="2" key="2">
    <citation type="submission" date="2013-12" db="EMBL/GenBank/DDBJ databases">
        <authorList>
            <person name="Yu Y."/>
            <person name="Lee S."/>
            <person name="de Baynast K."/>
            <person name="Wissotski M."/>
            <person name="Liu L."/>
            <person name="Talag J."/>
            <person name="Goicoechea J."/>
            <person name="Angelova A."/>
            <person name="Jetty R."/>
            <person name="Kudrna D."/>
            <person name="Golser W."/>
            <person name="Rivera L."/>
            <person name="Zhang J."/>
            <person name="Wing R."/>
        </authorList>
    </citation>
    <scope>NUCLEOTIDE SEQUENCE</scope>
</reference>
<dbReference type="eggNOG" id="ENOG502R5WN">
    <property type="taxonomic scope" value="Eukaryota"/>
</dbReference>
<dbReference type="Proteomes" id="UP000032180">
    <property type="component" value="Chromosome 9"/>
</dbReference>
<dbReference type="Gramene" id="LPERR09G01300.1">
    <property type="protein sequence ID" value="LPERR09G01300.1"/>
    <property type="gene ID" value="LPERR09G01300"/>
</dbReference>
<evidence type="ECO:0008006" key="3">
    <source>
        <dbReference type="Google" id="ProtNLM"/>
    </source>
</evidence>
<dbReference type="AlphaFoldDB" id="A0A0D9XBK7"/>
<evidence type="ECO:0000313" key="2">
    <source>
        <dbReference type="Proteomes" id="UP000032180"/>
    </source>
</evidence>
<reference evidence="1" key="3">
    <citation type="submission" date="2015-04" db="UniProtKB">
        <authorList>
            <consortium name="EnsemblPlants"/>
        </authorList>
    </citation>
    <scope>IDENTIFICATION</scope>
</reference>
<proteinExistence type="predicted"/>
<dbReference type="HOGENOM" id="CLU_1108452_0_0_1"/>
<sequence>MGASLVTNHNDDDDKNGIFFSFEVLLVTGVTEPRLNAFSSSTGEWAEVPCPAADYNYFIGDMMPLVDDGARANGCMYWLVHYWGLQYEEEHLLVLDTRTKEFSTMNLPWGKRAGYDRNIRVMRSGDDGELRIVALMPYRFVLNFWRPGRSRSSKGRWVKEDVVKFISVDGVGKLLIGGTTELCSMPTLGKYRMIDVGEGFVFFKHHDAPWVFALDLKEMKLHKLPSRKKYTGYALPYRMTLSPPLPNFGHH</sequence>
<dbReference type="EnsemblPlants" id="LPERR09G01300.1">
    <property type="protein sequence ID" value="LPERR09G01300.1"/>
    <property type="gene ID" value="LPERR09G01300"/>
</dbReference>
<protein>
    <recommendedName>
        <fullName evidence="3">F-box associated domain-containing protein</fullName>
    </recommendedName>
</protein>
<evidence type="ECO:0000313" key="1">
    <source>
        <dbReference type="EnsemblPlants" id="LPERR09G01300.1"/>
    </source>
</evidence>
<accession>A0A0D9XBK7</accession>
<organism evidence="1 2">
    <name type="scientific">Leersia perrieri</name>
    <dbReference type="NCBI Taxonomy" id="77586"/>
    <lineage>
        <taxon>Eukaryota</taxon>
        <taxon>Viridiplantae</taxon>
        <taxon>Streptophyta</taxon>
        <taxon>Embryophyta</taxon>
        <taxon>Tracheophyta</taxon>
        <taxon>Spermatophyta</taxon>
        <taxon>Magnoliopsida</taxon>
        <taxon>Liliopsida</taxon>
        <taxon>Poales</taxon>
        <taxon>Poaceae</taxon>
        <taxon>BOP clade</taxon>
        <taxon>Oryzoideae</taxon>
        <taxon>Oryzeae</taxon>
        <taxon>Oryzinae</taxon>
        <taxon>Leersia</taxon>
    </lineage>
</organism>